<feature type="region of interest" description="Disordered" evidence="1">
    <location>
        <begin position="1"/>
        <end position="37"/>
    </location>
</feature>
<feature type="non-terminal residue" evidence="2">
    <location>
        <position position="1"/>
    </location>
</feature>
<protein>
    <submittedName>
        <fullName evidence="2">Uncharacterized protein</fullName>
    </submittedName>
</protein>
<feature type="non-terminal residue" evidence="2">
    <location>
        <position position="112"/>
    </location>
</feature>
<name>G7MMF7_MACMU</name>
<gene>
    <name evidence="2" type="ORF">EGK_13161</name>
</gene>
<feature type="region of interest" description="Disordered" evidence="1">
    <location>
        <begin position="73"/>
        <end position="112"/>
    </location>
</feature>
<feature type="compositionally biased region" description="Basic and acidic residues" evidence="1">
    <location>
        <begin position="80"/>
        <end position="96"/>
    </location>
</feature>
<proteinExistence type="predicted"/>
<sequence length="112" mass="12077">HREVPHSPGSPCQRVRRQLPQSVPQCSWEGSSQPPAGQKLVHCGSKDTGTMAFGQAWDCEAVDDNTVWTHCPRATSDTRQGADETNRQRAAQETRGEVAALALPPPCSGTTL</sequence>
<evidence type="ECO:0000313" key="2">
    <source>
        <dbReference type="EMBL" id="EHH16907.1"/>
    </source>
</evidence>
<dbReference type="Proteomes" id="UP000013456">
    <property type="component" value="Chromosome 3"/>
</dbReference>
<accession>G7MMF7</accession>
<organism evidence="2">
    <name type="scientific">Macaca mulatta</name>
    <name type="common">Rhesus macaque</name>
    <dbReference type="NCBI Taxonomy" id="9544"/>
    <lineage>
        <taxon>Eukaryota</taxon>
        <taxon>Metazoa</taxon>
        <taxon>Chordata</taxon>
        <taxon>Craniata</taxon>
        <taxon>Vertebrata</taxon>
        <taxon>Euteleostomi</taxon>
        <taxon>Mammalia</taxon>
        <taxon>Eutheria</taxon>
        <taxon>Euarchontoglires</taxon>
        <taxon>Primates</taxon>
        <taxon>Haplorrhini</taxon>
        <taxon>Catarrhini</taxon>
        <taxon>Cercopithecidae</taxon>
        <taxon>Cercopithecinae</taxon>
        <taxon>Macaca</taxon>
    </lineage>
</organism>
<evidence type="ECO:0000256" key="1">
    <source>
        <dbReference type="SAM" id="MobiDB-lite"/>
    </source>
</evidence>
<reference evidence="2" key="1">
    <citation type="journal article" date="2011" name="Nat. Biotechnol.">
        <title>Genome sequencing and comparison of two nonhuman primate animal models, the cynomolgus and Chinese rhesus macaques.</title>
        <authorList>
            <person name="Yan G."/>
            <person name="Zhang G."/>
            <person name="Fang X."/>
            <person name="Zhang Y."/>
            <person name="Li C."/>
            <person name="Ling F."/>
            <person name="Cooper D.N."/>
            <person name="Li Q."/>
            <person name="Li Y."/>
            <person name="van Gool A.J."/>
            <person name="Du H."/>
            <person name="Chen J."/>
            <person name="Chen R."/>
            <person name="Zhang P."/>
            <person name="Huang Z."/>
            <person name="Thompson J.R."/>
            <person name="Meng Y."/>
            <person name="Bai Y."/>
            <person name="Wang J."/>
            <person name="Zhuo M."/>
            <person name="Wang T."/>
            <person name="Huang Y."/>
            <person name="Wei L."/>
            <person name="Li J."/>
            <person name="Wang Z."/>
            <person name="Hu H."/>
            <person name="Yang P."/>
            <person name="Le L."/>
            <person name="Stenson P.D."/>
            <person name="Li B."/>
            <person name="Liu X."/>
            <person name="Ball E.V."/>
            <person name="An N."/>
            <person name="Huang Q."/>
            <person name="Zhang Y."/>
            <person name="Fan W."/>
            <person name="Zhang X."/>
            <person name="Li Y."/>
            <person name="Wang W."/>
            <person name="Katze M.G."/>
            <person name="Su B."/>
            <person name="Nielsen R."/>
            <person name="Yang H."/>
            <person name="Wang J."/>
            <person name="Wang X."/>
            <person name="Wang J."/>
        </authorList>
    </citation>
    <scope>NUCLEOTIDE SEQUENCE [LARGE SCALE GENOMIC DNA]</scope>
    <source>
        <strain evidence="2">CR-5</strain>
    </source>
</reference>
<dbReference type="EMBL" id="CM001255">
    <property type="protein sequence ID" value="EHH16907.1"/>
    <property type="molecule type" value="Genomic_DNA"/>
</dbReference>
<feature type="compositionally biased region" description="Pro residues" evidence="1">
    <location>
        <begin position="103"/>
        <end position="112"/>
    </location>
</feature>
<feature type="compositionally biased region" description="Polar residues" evidence="1">
    <location>
        <begin position="19"/>
        <end position="35"/>
    </location>
</feature>
<dbReference type="AlphaFoldDB" id="G7MMF7"/>